<dbReference type="Proteomes" id="UP000198796">
    <property type="component" value="Unassembled WGS sequence"/>
</dbReference>
<feature type="compositionally biased region" description="Basic and acidic residues" evidence="1">
    <location>
        <begin position="210"/>
        <end position="222"/>
    </location>
</feature>
<feature type="region of interest" description="Disordered" evidence="1">
    <location>
        <begin position="305"/>
        <end position="471"/>
    </location>
</feature>
<evidence type="ECO:0000256" key="1">
    <source>
        <dbReference type="SAM" id="MobiDB-lite"/>
    </source>
</evidence>
<gene>
    <name evidence="2" type="ORF">SAMN05421688_2020</name>
</gene>
<dbReference type="EMBL" id="FOJU01000003">
    <property type="protein sequence ID" value="SFA97630.1"/>
    <property type="molecule type" value="Genomic_DNA"/>
</dbReference>
<feature type="region of interest" description="Disordered" evidence="1">
    <location>
        <begin position="197"/>
        <end position="222"/>
    </location>
</feature>
<proteinExistence type="predicted"/>
<feature type="compositionally biased region" description="Pro residues" evidence="1">
    <location>
        <begin position="244"/>
        <end position="257"/>
    </location>
</feature>
<organism evidence="2 3">
    <name type="scientific">Poseidonocella pacifica</name>
    <dbReference type="NCBI Taxonomy" id="871651"/>
    <lineage>
        <taxon>Bacteria</taxon>
        <taxon>Pseudomonadati</taxon>
        <taxon>Pseudomonadota</taxon>
        <taxon>Alphaproteobacteria</taxon>
        <taxon>Rhodobacterales</taxon>
        <taxon>Roseobacteraceae</taxon>
        <taxon>Poseidonocella</taxon>
    </lineage>
</organism>
<dbReference type="AlphaFoldDB" id="A0A1I0XBB2"/>
<keyword evidence="3" id="KW-1185">Reference proteome</keyword>
<dbReference type="STRING" id="871651.SAMN05421688_2020"/>
<feature type="region of interest" description="Disordered" evidence="1">
    <location>
        <begin position="235"/>
        <end position="283"/>
    </location>
</feature>
<protein>
    <recommendedName>
        <fullName evidence="4">Type IV pilus biogenesis protein PilP</fullName>
    </recommendedName>
</protein>
<dbReference type="OrthoDB" id="7870459at2"/>
<feature type="compositionally biased region" description="Polar residues" evidence="1">
    <location>
        <begin position="317"/>
        <end position="331"/>
    </location>
</feature>
<accession>A0A1I0XBB2</accession>
<dbReference type="RefSeq" id="WP_092064013.1">
    <property type="nucleotide sequence ID" value="NZ_FOJU01000003.1"/>
</dbReference>
<sequence>MNLLHAAPPHPDFSLILSFERITVTQRGTDSWMPLGEAPVDDNVTAALTALVEQSGRPAPYRALLLLPPEQIRFMTVPGHLDRDAVLGALDGATPYAVADLVVDFEHVDGHTRIAAVAAETLTEVEDFARNAGFEPVAFTGVPGDGGFAKGADFGAPPGVDPAPAEPLPAFTTSRDIPPRHSEETIRPLAATGRIASLAPAGDPPDPAPSEEKSAATTARDDPSPLAAVESLMHRPAPTDKTPPAAPPKSAPKPAQKPAPAQKAEPSPKIGARPEPQPRKSGGLRYAGMALAALAVVGLGAWAALDTDPEPAPEAALQTTEADATPLQSDTPAAETEAEVETASSDAVEPEAPAAQDMPLATAPLIESEEAGAFSPDAIDPQVALLPDPATEQAPPSIPTPAEGALLYDHTGILQAAPTPPAPPPGETLDALYSPSIDAPSPANDAVALPSTDTFATDLPPGTLASPAPAGTAFDLGPDGRVQPTVEGALTPEGVTVYLGPPPIVPPETPDRSDQSRLQEATDEAVRTAALSGRVPLPRPDGLVEANERTRFGGRSVSELSSIPPLVRPEGTKAAAEIDTTPTAQAVAVSRLPRNRPADLAAQAQAKAPAAPAPAAAAVAAPAPAPAAVSPRIPSAASVARAATTTNVINMRDVNLIGIFGSASNRRALIRLSNGRLQKVTVGDELDGGRVAAIGDGEVRYVKRGRNHVLRMPSG</sequence>
<reference evidence="2 3" key="1">
    <citation type="submission" date="2016-10" db="EMBL/GenBank/DDBJ databases">
        <authorList>
            <person name="de Groot N.N."/>
        </authorList>
    </citation>
    <scope>NUCLEOTIDE SEQUENCE [LARGE SCALE GENOMIC DNA]</scope>
    <source>
        <strain evidence="2 3">DSM 29316</strain>
    </source>
</reference>
<evidence type="ECO:0000313" key="3">
    <source>
        <dbReference type="Proteomes" id="UP000198796"/>
    </source>
</evidence>
<name>A0A1I0XBB2_9RHOB</name>
<feature type="region of interest" description="Disordered" evidence="1">
    <location>
        <begin position="149"/>
        <end position="182"/>
    </location>
</feature>
<evidence type="ECO:0000313" key="2">
    <source>
        <dbReference type="EMBL" id="SFA97630.1"/>
    </source>
</evidence>
<feature type="compositionally biased region" description="Low complexity" evidence="1">
    <location>
        <begin position="258"/>
        <end position="269"/>
    </location>
</feature>
<evidence type="ECO:0008006" key="4">
    <source>
        <dbReference type="Google" id="ProtNLM"/>
    </source>
</evidence>